<dbReference type="SUPFAM" id="SSF47413">
    <property type="entry name" value="lambda repressor-like DNA-binding domains"/>
    <property type="match status" value="1"/>
</dbReference>
<evidence type="ECO:0000256" key="1">
    <source>
        <dbReference type="SAM" id="MobiDB-lite"/>
    </source>
</evidence>
<name>A0A562V9X3_9ACTN</name>
<protein>
    <submittedName>
        <fullName evidence="3">Helix-turn-helix protein</fullName>
    </submittedName>
</protein>
<evidence type="ECO:0000259" key="2">
    <source>
        <dbReference type="PROSITE" id="PS50943"/>
    </source>
</evidence>
<dbReference type="EMBL" id="VLLL01000005">
    <property type="protein sequence ID" value="TWJ14674.1"/>
    <property type="molecule type" value="Genomic_DNA"/>
</dbReference>
<dbReference type="Gene3D" id="1.10.260.40">
    <property type="entry name" value="lambda repressor-like DNA-binding domains"/>
    <property type="match status" value="1"/>
</dbReference>
<dbReference type="CDD" id="cd00093">
    <property type="entry name" value="HTH_XRE"/>
    <property type="match status" value="1"/>
</dbReference>
<dbReference type="Pfam" id="PF13560">
    <property type="entry name" value="HTH_31"/>
    <property type="match status" value="1"/>
</dbReference>
<gene>
    <name evidence="3" type="ORF">LX16_0361</name>
</gene>
<dbReference type="Proteomes" id="UP000321617">
    <property type="component" value="Unassembled WGS sequence"/>
</dbReference>
<dbReference type="SMART" id="SM00530">
    <property type="entry name" value="HTH_XRE"/>
    <property type="match status" value="1"/>
</dbReference>
<dbReference type="AlphaFoldDB" id="A0A562V9X3"/>
<dbReference type="PROSITE" id="PS50943">
    <property type="entry name" value="HTH_CROC1"/>
    <property type="match status" value="1"/>
</dbReference>
<proteinExistence type="predicted"/>
<organism evidence="3 4">
    <name type="scientific">Stackebrandtia albiflava</name>
    <dbReference type="NCBI Taxonomy" id="406432"/>
    <lineage>
        <taxon>Bacteria</taxon>
        <taxon>Bacillati</taxon>
        <taxon>Actinomycetota</taxon>
        <taxon>Actinomycetes</taxon>
        <taxon>Glycomycetales</taxon>
        <taxon>Glycomycetaceae</taxon>
        <taxon>Stackebrandtia</taxon>
    </lineage>
</organism>
<feature type="domain" description="HTH cro/C1-type" evidence="2">
    <location>
        <begin position="40"/>
        <end position="95"/>
    </location>
</feature>
<accession>A0A562V9X3</accession>
<dbReference type="InterPro" id="IPR001387">
    <property type="entry name" value="Cro/C1-type_HTH"/>
</dbReference>
<comment type="caution">
    <text evidence="3">The sequence shown here is derived from an EMBL/GenBank/DDBJ whole genome shotgun (WGS) entry which is preliminary data.</text>
</comment>
<reference evidence="3 4" key="1">
    <citation type="journal article" date="2013" name="Stand. Genomic Sci.">
        <title>Genomic Encyclopedia of Type Strains, Phase I: The one thousand microbial genomes (KMG-I) project.</title>
        <authorList>
            <person name="Kyrpides N.C."/>
            <person name="Woyke T."/>
            <person name="Eisen J.A."/>
            <person name="Garrity G."/>
            <person name="Lilburn T.G."/>
            <person name="Beck B.J."/>
            <person name="Whitman W.B."/>
            <person name="Hugenholtz P."/>
            <person name="Klenk H.P."/>
        </authorList>
    </citation>
    <scope>NUCLEOTIDE SEQUENCE [LARGE SCALE GENOMIC DNA]</scope>
    <source>
        <strain evidence="3 4">DSM 45044</strain>
    </source>
</reference>
<keyword evidence="4" id="KW-1185">Reference proteome</keyword>
<evidence type="ECO:0000313" key="4">
    <source>
        <dbReference type="Proteomes" id="UP000321617"/>
    </source>
</evidence>
<evidence type="ECO:0000313" key="3">
    <source>
        <dbReference type="EMBL" id="TWJ14674.1"/>
    </source>
</evidence>
<sequence length="106" mass="11532">MTTMTDGDMNTAGGATTVLYPSEPAEQPRPCRAPVTLWRLQQLRKTHGLTQRGVAKGMRVSQPRVHEIEHGDIGRTGVDVLRAYVSALGGELELVAHVDGHSYRIG</sequence>
<feature type="region of interest" description="Disordered" evidence="1">
    <location>
        <begin position="1"/>
        <end position="30"/>
    </location>
</feature>
<dbReference type="GO" id="GO:0003677">
    <property type="term" value="F:DNA binding"/>
    <property type="evidence" value="ECO:0007669"/>
    <property type="project" value="InterPro"/>
</dbReference>
<dbReference type="InterPro" id="IPR010982">
    <property type="entry name" value="Lambda_DNA-bd_dom_sf"/>
</dbReference>